<dbReference type="InterPro" id="IPR014284">
    <property type="entry name" value="RNA_pol_sigma-70_dom"/>
</dbReference>
<evidence type="ECO:0000259" key="7">
    <source>
        <dbReference type="Pfam" id="PF08281"/>
    </source>
</evidence>
<evidence type="ECO:0000256" key="5">
    <source>
        <dbReference type="ARBA" id="ARBA00023163"/>
    </source>
</evidence>
<reference evidence="8 9" key="1">
    <citation type="submission" date="2019-08" db="EMBL/GenBank/DDBJ databases">
        <title>Genome sequence of Gelidibacter salicanalis IC162T.</title>
        <authorList>
            <person name="Bowman J.P."/>
        </authorList>
    </citation>
    <scope>NUCLEOTIDE SEQUENCE [LARGE SCALE GENOMIC DNA]</scope>
    <source>
        <strain evidence="8 9">IC162</strain>
    </source>
</reference>
<evidence type="ECO:0000313" key="8">
    <source>
        <dbReference type="EMBL" id="TXE06615.1"/>
    </source>
</evidence>
<sequence length="228" mass="26822">MGCLSQSILKPNFYITINFQKIYSKNCNIVSVTSSLYQSNCCLNLTLSHIKDLLEQCKLGNERAQMEVYRRYFHAMYNTSYRIVKDRFEAEDIMQESFLTAFTKLDTLNDVALFGPWLKRIIINNSISVYRMMEKELNLPLDDRLYKVEDCEDIEDDYQFTNVKSAQIMECMKNLKANYRLCLTLNLIEGYDYDEICEIMGISYAHCRTMISRAKESLRQKLNVELKS</sequence>
<keyword evidence="9" id="KW-1185">Reference proteome</keyword>
<dbReference type="GO" id="GO:0006352">
    <property type="term" value="P:DNA-templated transcription initiation"/>
    <property type="evidence" value="ECO:0007669"/>
    <property type="project" value="InterPro"/>
</dbReference>
<keyword evidence="4" id="KW-0238">DNA-binding</keyword>
<keyword evidence="3" id="KW-0731">Sigma factor</keyword>
<dbReference type="NCBIfam" id="TIGR02937">
    <property type="entry name" value="sigma70-ECF"/>
    <property type="match status" value="1"/>
</dbReference>
<dbReference type="InterPro" id="IPR039425">
    <property type="entry name" value="RNA_pol_sigma-70-like"/>
</dbReference>
<dbReference type="SUPFAM" id="SSF88659">
    <property type="entry name" value="Sigma3 and sigma4 domains of RNA polymerase sigma factors"/>
    <property type="match status" value="1"/>
</dbReference>
<dbReference type="EMBL" id="VORX01000007">
    <property type="protein sequence ID" value="TXE06615.1"/>
    <property type="molecule type" value="Genomic_DNA"/>
</dbReference>
<dbReference type="PANTHER" id="PTHR43133">
    <property type="entry name" value="RNA POLYMERASE ECF-TYPE SIGMA FACTO"/>
    <property type="match status" value="1"/>
</dbReference>
<dbReference type="OrthoDB" id="1160671at2"/>
<dbReference type="Proteomes" id="UP000321734">
    <property type="component" value="Unassembled WGS sequence"/>
</dbReference>
<feature type="domain" description="RNA polymerase sigma-70 region 2" evidence="6">
    <location>
        <begin position="69"/>
        <end position="131"/>
    </location>
</feature>
<comment type="similarity">
    <text evidence="1">Belongs to the sigma-70 factor family. ECF subfamily.</text>
</comment>
<dbReference type="Gene3D" id="1.10.10.10">
    <property type="entry name" value="Winged helix-like DNA-binding domain superfamily/Winged helix DNA-binding domain"/>
    <property type="match status" value="1"/>
</dbReference>
<keyword evidence="5" id="KW-0804">Transcription</keyword>
<proteinExistence type="inferred from homology"/>
<dbReference type="Pfam" id="PF08281">
    <property type="entry name" value="Sigma70_r4_2"/>
    <property type="match status" value="1"/>
</dbReference>
<dbReference type="Gene3D" id="1.10.1740.10">
    <property type="match status" value="1"/>
</dbReference>
<dbReference type="GO" id="GO:0016987">
    <property type="term" value="F:sigma factor activity"/>
    <property type="evidence" value="ECO:0007669"/>
    <property type="project" value="UniProtKB-KW"/>
</dbReference>
<dbReference type="InterPro" id="IPR013325">
    <property type="entry name" value="RNA_pol_sigma_r2"/>
</dbReference>
<dbReference type="InterPro" id="IPR007627">
    <property type="entry name" value="RNA_pol_sigma70_r2"/>
</dbReference>
<evidence type="ECO:0000256" key="1">
    <source>
        <dbReference type="ARBA" id="ARBA00010641"/>
    </source>
</evidence>
<organism evidence="8 9">
    <name type="scientific">Gelidibacter salicanalis</name>
    <dbReference type="NCBI Taxonomy" id="291193"/>
    <lineage>
        <taxon>Bacteria</taxon>
        <taxon>Pseudomonadati</taxon>
        <taxon>Bacteroidota</taxon>
        <taxon>Flavobacteriia</taxon>
        <taxon>Flavobacteriales</taxon>
        <taxon>Flavobacteriaceae</taxon>
        <taxon>Gelidibacter</taxon>
    </lineage>
</organism>
<keyword evidence="2" id="KW-0805">Transcription regulation</keyword>
<evidence type="ECO:0000313" key="9">
    <source>
        <dbReference type="Proteomes" id="UP000321734"/>
    </source>
</evidence>
<protein>
    <submittedName>
        <fullName evidence="8">RNA polymerase sigma factor</fullName>
    </submittedName>
</protein>
<dbReference type="CDD" id="cd06171">
    <property type="entry name" value="Sigma70_r4"/>
    <property type="match status" value="1"/>
</dbReference>
<comment type="caution">
    <text evidence="8">The sequence shown here is derived from an EMBL/GenBank/DDBJ whole genome shotgun (WGS) entry which is preliminary data.</text>
</comment>
<accession>A0A5C7AJ47</accession>
<gene>
    <name evidence="8" type="ORF">ES711_13460</name>
</gene>
<dbReference type="PANTHER" id="PTHR43133:SF8">
    <property type="entry name" value="RNA POLYMERASE SIGMA FACTOR HI_1459-RELATED"/>
    <property type="match status" value="1"/>
</dbReference>
<evidence type="ECO:0000256" key="2">
    <source>
        <dbReference type="ARBA" id="ARBA00023015"/>
    </source>
</evidence>
<dbReference type="InterPro" id="IPR013249">
    <property type="entry name" value="RNA_pol_sigma70_r4_t2"/>
</dbReference>
<dbReference type="Pfam" id="PF04542">
    <property type="entry name" value="Sigma70_r2"/>
    <property type="match status" value="1"/>
</dbReference>
<evidence type="ECO:0000259" key="6">
    <source>
        <dbReference type="Pfam" id="PF04542"/>
    </source>
</evidence>
<dbReference type="GO" id="GO:0003677">
    <property type="term" value="F:DNA binding"/>
    <property type="evidence" value="ECO:0007669"/>
    <property type="project" value="UniProtKB-KW"/>
</dbReference>
<dbReference type="AlphaFoldDB" id="A0A5C7AJ47"/>
<feature type="domain" description="RNA polymerase sigma factor 70 region 4 type 2" evidence="7">
    <location>
        <begin position="166"/>
        <end position="218"/>
    </location>
</feature>
<dbReference type="InterPro" id="IPR013324">
    <property type="entry name" value="RNA_pol_sigma_r3/r4-like"/>
</dbReference>
<dbReference type="InterPro" id="IPR036388">
    <property type="entry name" value="WH-like_DNA-bd_sf"/>
</dbReference>
<name>A0A5C7AJ47_9FLAO</name>
<dbReference type="SUPFAM" id="SSF88946">
    <property type="entry name" value="Sigma2 domain of RNA polymerase sigma factors"/>
    <property type="match status" value="1"/>
</dbReference>
<evidence type="ECO:0000256" key="3">
    <source>
        <dbReference type="ARBA" id="ARBA00023082"/>
    </source>
</evidence>
<evidence type="ECO:0000256" key="4">
    <source>
        <dbReference type="ARBA" id="ARBA00023125"/>
    </source>
</evidence>